<reference evidence="1 2" key="1">
    <citation type="submission" date="2019-09" db="EMBL/GenBank/DDBJ databases">
        <authorList>
            <person name="Valk L.C."/>
        </authorList>
    </citation>
    <scope>NUCLEOTIDE SEQUENCE [LARGE SCALE GENOMIC DNA]</scope>
    <source>
        <strain evidence="1">GalUA</strain>
    </source>
</reference>
<dbReference type="SUPFAM" id="SSF51126">
    <property type="entry name" value="Pectin lyase-like"/>
    <property type="match status" value="1"/>
</dbReference>
<dbReference type="InterPro" id="IPR012334">
    <property type="entry name" value="Pectin_lyas_fold"/>
</dbReference>
<dbReference type="PANTHER" id="PTHR31339:SF9">
    <property type="entry name" value="PLASMIN AND FIBRONECTIN-BINDING PROTEIN A"/>
    <property type="match status" value="1"/>
</dbReference>
<dbReference type="InterPro" id="IPR011050">
    <property type="entry name" value="Pectin_lyase_fold/virulence"/>
</dbReference>
<gene>
    <name evidence="1" type="ORF">F7O84_02415</name>
</gene>
<protein>
    <recommendedName>
        <fullName evidence="3">Pectate lyase superfamily protein domain-containing protein</fullName>
    </recommendedName>
</protein>
<dbReference type="OrthoDB" id="9795222at2"/>
<dbReference type="PANTHER" id="PTHR31339">
    <property type="entry name" value="PECTIN LYASE-RELATED"/>
    <property type="match status" value="1"/>
</dbReference>
<dbReference type="Gene3D" id="2.160.20.10">
    <property type="entry name" value="Single-stranded right-handed beta-helix, Pectin lyase-like"/>
    <property type="match status" value="1"/>
</dbReference>
<dbReference type="AlphaFoldDB" id="A0A7V7QNU3"/>
<dbReference type="RefSeq" id="WP_151141480.1">
    <property type="nucleotide sequence ID" value="NZ_WAGX01000003.1"/>
</dbReference>
<dbReference type="EMBL" id="WAGX01000003">
    <property type="protein sequence ID" value="KAB1440699.1"/>
    <property type="molecule type" value="Genomic_DNA"/>
</dbReference>
<organism evidence="1 2">
    <name type="scientific">Candidatus Galacturonatibacter soehngenii</name>
    <dbReference type="NCBI Taxonomy" id="2307010"/>
    <lineage>
        <taxon>Bacteria</taxon>
        <taxon>Bacillati</taxon>
        <taxon>Bacillota</taxon>
        <taxon>Clostridia</taxon>
        <taxon>Lachnospirales</taxon>
        <taxon>Lachnospiraceae</taxon>
        <taxon>Candidatus Galacturonatibacter</taxon>
    </lineage>
</organism>
<dbReference type="InterPro" id="IPR006626">
    <property type="entry name" value="PbH1"/>
</dbReference>
<sequence>MNIKQATGATITYADLYKEKTLNVIDFGAGIGIDPVTNTKAINEAISMANSMGGATVMIPEGEFKTYTIKLKSNVNLYLAKGANLRAAKTEITKSYQKQKGEGGNYDEPEINRYAGLQDHGHTYFANSLIYGENLENIMIYGEGLINGSCIDEETGFREYILQGGDPFDQPMRNERGHIGEWFGNKAIALVMCKNVVLKDFSILIGGHFAIIAEGVNNLLADHILVDTTRDAFDIDCCENVTVINSVFNSLTDDALVLKASFGAGIFMPTKNVLIEDCTVSGYDAGSVYAKAYTKDKLIATDRCGPTARVKLGTESTCGYDTVTIRRVKFERSRGFALEAVDISDLSNIIFTDSVMDNVSSSPIFIRAGERGRFPVTGNSKKEVVHAEEGNVRVDNTNWVLPNTKDYSCYKAKRFIPSYDRSQSVSVDGHSQFQIVNQTNPTKINMGNIEEINGKFYLKTYDEQIGEYIADLSKEIPKDQLCYYANAVGDSKLPKVHHIEISNIKVTNADPRYPILLMGLVDAPIEHVLIRDIEVEYRGGLKMEHAVEQRQLNTNWKYTQYETKSSIQTLPWLVNTFFLKAEGLLPRVEWDAKTNSWKDDPYNVPELPEVYPEPSNWGILPAYGIYARHVKGLTLSNIKLSYKVEDERHAIVLDHAANVTMEKMEVQTSKGVAGVAKVTNHYKRHTNFEYVLNEQYFSTSVSDLNIIESDLEVEEFVVNAPAPGTPPDQYYTYETVPTPENGYTYQIETKDYPLPQTVFRPFLITKERQMVKVGDVLNLKIEVRNPSYETTLEETDGFIYNEAVTNKDYVVNGVDSKVIVSICNLPDGASFSSESNVLSWKPRKDQIGLHECMICMDDGIIKEEARIRIEVIE</sequence>
<evidence type="ECO:0000313" key="2">
    <source>
        <dbReference type="Proteomes" id="UP000461768"/>
    </source>
</evidence>
<reference evidence="1 2" key="2">
    <citation type="submission" date="2020-02" db="EMBL/GenBank/DDBJ databases">
        <title>Candidatus Galacturonibacter soehngenii shows hetero-acetogenic catabolism of galacturonic acid but lacks a canonical carbon monoxide dehydrogenase/acetyl-CoA synthase complex.</title>
        <authorList>
            <person name="Diender M."/>
            <person name="Stouten G.R."/>
            <person name="Petersen J.F."/>
            <person name="Nielsen P.H."/>
            <person name="Dueholm M.S."/>
            <person name="Pronk J.T."/>
            <person name="Van Loosdrecht M.C.M."/>
        </authorList>
    </citation>
    <scope>NUCLEOTIDE SEQUENCE [LARGE SCALE GENOMIC DNA]</scope>
    <source>
        <strain evidence="1">GalUA</strain>
    </source>
</reference>
<dbReference type="Proteomes" id="UP000461768">
    <property type="component" value="Unassembled WGS sequence"/>
</dbReference>
<evidence type="ECO:0008006" key="3">
    <source>
        <dbReference type="Google" id="ProtNLM"/>
    </source>
</evidence>
<proteinExistence type="predicted"/>
<evidence type="ECO:0000313" key="1">
    <source>
        <dbReference type="EMBL" id="KAB1440699.1"/>
    </source>
</evidence>
<dbReference type="InterPro" id="IPR051801">
    <property type="entry name" value="GH28_Enzymes"/>
</dbReference>
<keyword evidence="2" id="KW-1185">Reference proteome</keyword>
<accession>A0A7V7QNU3</accession>
<comment type="caution">
    <text evidence="1">The sequence shown here is derived from an EMBL/GenBank/DDBJ whole genome shotgun (WGS) entry which is preliminary data.</text>
</comment>
<dbReference type="SMART" id="SM00710">
    <property type="entry name" value="PbH1"/>
    <property type="match status" value="5"/>
</dbReference>
<name>A0A7V7QNU3_9FIRM</name>